<protein>
    <recommendedName>
        <fullName evidence="3">Protein Atu4866</fullName>
    </recommendedName>
</protein>
<dbReference type="Pfam" id="PF11512">
    <property type="entry name" value="Atu4866"/>
    <property type="match status" value="1"/>
</dbReference>
<dbReference type="Proteomes" id="UP000696294">
    <property type="component" value="Unassembled WGS sequence"/>
</dbReference>
<dbReference type="RefSeq" id="WP_168017925.1">
    <property type="nucleotide sequence ID" value="NZ_JAATEP010000047.1"/>
</dbReference>
<proteinExistence type="predicted"/>
<dbReference type="InterPro" id="IPR038646">
    <property type="entry name" value="Atu4866-like_sf"/>
</dbReference>
<dbReference type="Gene3D" id="2.40.128.290">
    <property type="entry name" value="Uncharacterised protein Atu4866, PF11512"/>
    <property type="match status" value="1"/>
</dbReference>
<evidence type="ECO:0008006" key="3">
    <source>
        <dbReference type="Google" id="ProtNLM"/>
    </source>
</evidence>
<gene>
    <name evidence="1" type="ORF">HCN51_43615</name>
</gene>
<evidence type="ECO:0000313" key="1">
    <source>
        <dbReference type="EMBL" id="NJP96250.1"/>
    </source>
</evidence>
<reference evidence="1 2" key="1">
    <citation type="submission" date="2020-03" db="EMBL/GenBank/DDBJ databases">
        <title>WGS of actinomycetes isolated from Thailand.</title>
        <authorList>
            <person name="Thawai C."/>
        </authorList>
    </citation>
    <scope>NUCLEOTIDE SEQUENCE [LARGE SCALE GENOMIC DNA]</scope>
    <source>
        <strain evidence="1 2">FMUSA5-5</strain>
    </source>
</reference>
<sequence>MFRDPLHLLGLFTTLLPCAAPGSGRVERAPHPYVGMWVTADGRIRQGLLAGGRHEEERDGRQRACTGRYPVTGTHLDDHDDLSFTATGDVLHHERLVLYRQERPS</sequence>
<keyword evidence="2" id="KW-1185">Reference proteome</keyword>
<dbReference type="EMBL" id="JAATEP010000047">
    <property type="protein sequence ID" value="NJP96250.1"/>
    <property type="molecule type" value="Genomic_DNA"/>
</dbReference>
<evidence type="ECO:0000313" key="2">
    <source>
        <dbReference type="Proteomes" id="UP000696294"/>
    </source>
</evidence>
<accession>A0ABX1BET6</accession>
<name>A0ABX1BET6_9ACTN</name>
<organism evidence="1 2">
    <name type="scientific">Nonomuraea composti</name>
    <dbReference type="NCBI Taxonomy" id="2720023"/>
    <lineage>
        <taxon>Bacteria</taxon>
        <taxon>Bacillati</taxon>
        <taxon>Actinomycetota</taxon>
        <taxon>Actinomycetes</taxon>
        <taxon>Streptosporangiales</taxon>
        <taxon>Streptosporangiaceae</taxon>
        <taxon>Nonomuraea</taxon>
    </lineage>
</organism>
<dbReference type="InterPro" id="IPR020955">
    <property type="entry name" value="Uncharacterised_Atu4866"/>
</dbReference>
<comment type="caution">
    <text evidence="1">The sequence shown here is derived from an EMBL/GenBank/DDBJ whole genome shotgun (WGS) entry which is preliminary data.</text>
</comment>